<dbReference type="Pfam" id="PF12505">
    <property type="entry name" value="DUF3712"/>
    <property type="match status" value="5"/>
</dbReference>
<reference evidence="3" key="1">
    <citation type="submission" date="2021-06" db="EMBL/GenBank/DDBJ databases">
        <authorList>
            <person name="Kallberg Y."/>
            <person name="Tangrot J."/>
            <person name="Rosling A."/>
        </authorList>
    </citation>
    <scope>NUCLEOTIDE SEQUENCE</scope>
    <source>
        <strain evidence="3">FL966</strain>
    </source>
</reference>
<comment type="caution">
    <text evidence="3">The sequence shown here is derived from an EMBL/GenBank/DDBJ whole genome shotgun (WGS) entry which is preliminary data.</text>
</comment>
<accession>A0A9N9G3G3</accession>
<dbReference type="InterPro" id="IPR046368">
    <property type="entry name" value="Tag1"/>
</dbReference>
<gene>
    <name evidence="3" type="ORF">CPELLU_LOCUS6138</name>
</gene>
<feature type="region of interest" description="Disordered" evidence="1">
    <location>
        <begin position="1845"/>
        <end position="1918"/>
    </location>
</feature>
<feature type="compositionally biased region" description="Low complexity" evidence="1">
    <location>
        <begin position="1847"/>
        <end position="1877"/>
    </location>
</feature>
<sequence length="1918" mass="205784">MSDVEPLTPIEGVHPRISLTQSSLPRDSVITYSSDVLSSSAAETETRTNTFSSKPKSESSPRFYRQKRFWTICVAVTIVLLAIFIPLFILVIFPAIAQSAIDSSSLSLNHINLTDIKEGSVTIASSGSISNAGPFSSTISFDGPVSMVYNDQEMGQVNFDTISTNGGSAEIILDARELTITNKDVFGNFSLDSFTQDNIKMTLRGSARVKSVGITRGGLNLNKEVTLKGANDFPSVNIISLNIEQDPQNPQLVKLEHVAQLYNPSIFYINMGQYGAEVTYNNSPIANMVVANFILEPGMNNISMTGYAIKPNSVQDLGNLGRVMQAYVANSPITTQAKGTFAYPDNVNSVSWLTSVVTSLTLNAVIGNSTTGPQVITGLDLGQPSVNFDGQSSYAPLFSANNVTATYKLPFNINSRILQVSQDITLLTQDNQPFANLTTSFSNVTFDNGTAIMNNISPNPLYVVSDNYNQYQEFLSTLTKSDQGTLNIMGHANIVASTVLGDIPINGIPFNLSTSLQGFSNFSKVAPTINHVTIIDATSNYMLLGIDATLYNPSSMSISLGNTSFKVVYDNTEIGLAYANMSLGPGPNNVSLQSTVDPNSSPQAFQLVSNFMNNISSNVTVLGYDGSSGFESLKLAFEGLTMNTSLPPLKTPLVKKSTLHIQDTTTSDHIATGIVDMANPFDAGFNIQSLESTITADDLQLATVSQSKLDINIPGNKTITTNLPISLTLDPVVLFGLLRQEAKTKNMNTEAIDALISIGNIQVPGVPQIDISKINPRIFDNFDVVQFSKSAMSNMNTTMNISATVEIIGKSGSYQLNSPLPMTQIVTSNTDDSLEIMIKFLSIPIATQLVAASNTDFTSIQIQDPSETEFTAIMSGSIVASLALNARIATPNGLSIVFNDKTIGDVNLPPISIDRGTAKLDNVKSKFTINDKDALADFTRQFLQVDTITWTITSPNITVTAFKLELTGVQFNQKIQLNGANGFKNAVKINNFQLPGDAPEGGISTTIDSTISNSGTIGMKLGTVSFDVFSGETKIGEVSADGFVLKPKGVSTLKLNGRLIPQSGVGLQVIEKMFNDFLAEKEIPVSTKGTGINPPISWVDSAFKSLLIDTVVPVQKIPPLLPGINLNEMSLTFTPDTAYDPDSSSKKITADVRMPFGFTLTIKQVSQEVDIVNDGVHIAKLTLPETPTFSKIENHKGTVVISYEHIPLKVFDDAHDNFDSFVKDLTIKDSVKFGFNGATDAFISTPVGDITINNIPVNVISTLPGFQGFNTKSIPVNSIDVTNSTSDSLTIPITTAIFNPTNNTISVGDVNFDFLFENQILGTALISGLTIIPGDNPISSIVTFKPTTKAAKIAGLKMFSNFISNVSQTTVISGSEKSTTVESLKDAFSAISMSKVLPPLSKPLMGPLFLHIENTTLTNKVASGSFLMNNQFTSDISMTTIINGTVTFHGLNLGLINVNSPIPITFKGKSVTKSPEIPTVLNLDPKTLVTIIKLAAKDAGIDISPMKVDLSVQEADTSIGDFAAPLTITQKNVDVSFDESALLLMGVVAGPVAQKIIDNSEITMHSSFVTAEQPAKFNTHTVGEISNIGKLRSIINYPSGLTLTYNKQKLGVLDFPPLTTDGEHTSLIMTTDTAFKINDIPGFVKFSGDLLSSKKLTFTISADDLEVVSLDFNNQTVTNLTMSKDLTINGFDGLQDVKIDGPPDMSNPDAIVIKAKMNNPSDVGVDMGTVKFSLTAITSNLNEKTGFIGPLVVNNLTMLPNSTTEVTFILSPTNFDNLLELATCGGQALIKGVSVVPSTKVDVPWLTIPIQNYKTLQPFPPLIQSANDALMKNLPAGIDLSKHTCFNNTSTPTTNPKETPTTNPKETPTTNPKETPTITQKEGPKGTNAPKVSPKPKEAPKETKVPKELPPTIPTKES</sequence>
<dbReference type="PANTHER" id="PTHR35895:SF1">
    <property type="entry name" value="LIPID-BINDING SERUM GLYCOPROTEIN C-TERMINAL DOMAIN-CONTAINING PROTEIN"/>
    <property type="match status" value="1"/>
</dbReference>
<dbReference type="PANTHER" id="PTHR35895">
    <property type="entry name" value="CHROMOSOME 16, WHOLE GENOME SHOTGUN SEQUENCE"/>
    <property type="match status" value="1"/>
</dbReference>
<feature type="transmembrane region" description="Helical" evidence="2">
    <location>
        <begin position="69"/>
        <end position="97"/>
    </location>
</feature>
<organism evidence="3 4">
    <name type="scientific">Cetraspora pellucida</name>
    <dbReference type="NCBI Taxonomy" id="1433469"/>
    <lineage>
        <taxon>Eukaryota</taxon>
        <taxon>Fungi</taxon>
        <taxon>Fungi incertae sedis</taxon>
        <taxon>Mucoromycota</taxon>
        <taxon>Glomeromycotina</taxon>
        <taxon>Glomeromycetes</taxon>
        <taxon>Diversisporales</taxon>
        <taxon>Gigasporaceae</taxon>
        <taxon>Cetraspora</taxon>
    </lineage>
</organism>
<dbReference type="GO" id="GO:0000329">
    <property type="term" value="C:fungal-type vacuole membrane"/>
    <property type="evidence" value="ECO:0007669"/>
    <property type="project" value="InterPro"/>
</dbReference>
<dbReference type="OrthoDB" id="10039566at2759"/>
<dbReference type="EMBL" id="CAJVQA010003736">
    <property type="protein sequence ID" value="CAG8582081.1"/>
    <property type="molecule type" value="Genomic_DNA"/>
</dbReference>
<keyword evidence="4" id="KW-1185">Reference proteome</keyword>
<evidence type="ECO:0000256" key="1">
    <source>
        <dbReference type="SAM" id="MobiDB-lite"/>
    </source>
</evidence>
<proteinExistence type="predicted"/>
<dbReference type="InterPro" id="IPR022185">
    <property type="entry name" value="DUF3712"/>
</dbReference>
<dbReference type="SUPFAM" id="SSF117070">
    <property type="entry name" value="LEA14-like"/>
    <property type="match status" value="1"/>
</dbReference>
<protein>
    <submittedName>
        <fullName evidence="3">17100_t:CDS:1</fullName>
    </submittedName>
</protein>
<feature type="compositionally biased region" description="Pro residues" evidence="1">
    <location>
        <begin position="1908"/>
        <end position="1918"/>
    </location>
</feature>
<evidence type="ECO:0000256" key="2">
    <source>
        <dbReference type="SAM" id="Phobius"/>
    </source>
</evidence>
<keyword evidence="2" id="KW-0472">Membrane</keyword>
<dbReference type="Proteomes" id="UP000789759">
    <property type="component" value="Unassembled WGS sequence"/>
</dbReference>
<evidence type="ECO:0000313" key="3">
    <source>
        <dbReference type="EMBL" id="CAG8582081.1"/>
    </source>
</evidence>
<evidence type="ECO:0000313" key="4">
    <source>
        <dbReference type="Proteomes" id="UP000789759"/>
    </source>
</evidence>
<keyword evidence="2" id="KW-0812">Transmembrane</keyword>
<name>A0A9N9G3G3_9GLOM</name>
<keyword evidence="2" id="KW-1133">Transmembrane helix</keyword>
<feature type="compositionally biased region" description="Basic and acidic residues" evidence="1">
    <location>
        <begin position="1895"/>
        <end position="1907"/>
    </location>
</feature>